<dbReference type="RefSeq" id="WP_064482264.1">
    <property type="nucleotide sequence ID" value="NZ_CP015641.1"/>
</dbReference>
<dbReference type="Proteomes" id="UP000077787">
    <property type="component" value="Chromosome"/>
</dbReference>
<dbReference type="AlphaFoldDB" id="A0A172WUN6"/>
<dbReference type="Gene3D" id="3.30.310.50">
    <property type="entry name" value="Alpha-D-phosphohexomutase, C-terminal domain"/>
    <property type="match status" value="1"/>
</dbReference>
<evidence type="ECO:0000313" key="1">
    <source>
        <dbReference type="EMBL" id="ANF27160.1"/>
    </source>
</evidence>
<proteinExistence type="predicted"/>
<reference evidence="1 2" key="1">
    <citation type="submission" date="2016-05" db="EMBL/GenBank/DDBJ databases">
        <title>Genome sequence of Pseudomonas stutzeri 273 and identification of the exopolysaccharide biosynthesis locus.</title>
        <authorList>
            <person name="Wu S."/>
            <person name="Sun C."/>
        </authorList>
    </citation>
    <scope>NUCLEOTIDE SEQUENCE [LARGE SCALE GENOMIC DNA]</scope>
    <source>
        <strain evidence="1 2">273</strain>
    </source>
</reference>
<sequence>MLSSTVQIQTSDPSRLIRRLCKHWSHKFEVNFDDHQGHIVLGATQCWLTAGDNSLMAKLQTQDEELLTRMETVVADHLERMSAGETFSFAWQRADAP</sequence>
<dbReference type="PIRSF" id="PIRSF028291">
    <property type="entry name" value="UCP028291"/>
    <property type="match status" value="1"/>
</dbReference>
<gene>
    <name evidence="1" type="ORF">PS273GM_19475</name>
</gene>
<dbReference type="InterPro" id="IPR014543">
    <property type="entry name" value="UCP028291"/>
</dbReference>
<dbReference type="OrthoDB" id="9806511at2"/>
<dbReference type="EMBL" id="CP015641">
    <property type="protein sequence ID" value="ANF27160.1"/>
    <property type="molecule type" value="Genomic_DNA"/>
</dbReference>
<protein>
    <submittedName>
        <fullName evidence="1">Cytochrome B</fullName>
    </submittedName>
</protein>
<name>A0A172WUN6_STUST</name>
<dbReference type="Pfam" id="PF09981">
    <property type="entry name" value="DUF2218"/>
    <property type="match status" value="1"/>
</dbReference>
<evidence type="ECO:0000313" key="2">
    <source>
        <dbReference type="Proteomes" id="UP000077787"/>
    </source>
</evidence>
<accession>A0A172WUN6</accession>
<organism evidence="1 2">
    <name type="scientific">Stutzerimonas stutzeri</name>
    <name type="common">Pseudomonas stutzeri</name>
    <dbReference type="NCBI Taxonomy" id="316"/>
    <lineage>
        <taxon>Bacteria</taxon>
        <taxon>Pseudomonadati</taxon>
        <taxon>Pseudomonadota</taxon>
        <taxon>Gammaproteobacteria</taxon>
        <taxon>Pseudomonadales</taxon>
        <taxon>Pseudomonadaceae</taxon>
        <taxon>Stutzerimonas</taxon>
    </lineage>
</organism>